<feature type="compositionally biased region" description="Basic and acidic residues" evidence="1">
    <location>
        <begin position="1"/>
        <end position="17"/>
    </location>
</feature>
<proteinExistence type="predicted"/>
<gene>
    <name evidence="2" type="ORF">SEMRO_280_G107110.1</name>
</gene>
<comment type="caution">
    <text evidence="2">The sequence shown here is derived from an EMBL/GenBank/DDBJ whole genome shotgun (WGS) entry which is preliminary data.</text>
</comment>
<feature type="region of interest" description="Disordered" evidence="1">
    <location>
        <begin position="1"/>
        <end position="123"/>
    </location>
</feature>
<protein>
    <submittedName>
        <fullName evidence="2">Uncharacterized protein</fullName>
    </submittedName>
</protein>
<organism evidence="2 3">
    <name type="scientific">Seminavis robusta</name>
    <dbReference type="NCBI Taxonomy" id="568900"/>
    <lineage>
        <taxon>Eukaryota</taxon>
        <taxon>Sar</taxon>
        <taxon>Stramenopiles</taxon>
        <taxon>Ochrophyta</taxon>
        <taxon>Bacillariophyta</taxon>
        <taxon>Bacillariophyceae</taxon>
        <taxon>Bacillariophycidae</taxon>
        <taxon>Naviculales</taxon>
        <taxon>Naviculaceae</taxon>
        <taxon>Seminavis</taxon>
    </lineage>
</organism>
<accession>A0A9N8DQE9</accession>
<name>A0A9N8DQE9_9STRA</name>
<evidence type="ECO:0000256" key="1">
    <source>
        <dbReference type="SAM" id="MobiDB-lite"/>
    </source>
</evidence>
<sequence>MSSRMEKAANNETEEHSSLSSGVYVSDANPTPPRHQNLLAAHDEASTDNVQRIAAHADHRTNSSSSDADAAFDSELTKEAATCTTDAGSGPRKCTPVTNVSSIEEDVKSAEHDSYSQESPHIPCTKMGAKVHTVVACGAGTSQDPFQ</sequence>
<evidence type="ECO:0000313" key="2">
    <source>
        <dbReference type="EMBL" id="CAB9506827.1"/>
    </source>
</evidence>
<reference evidence="2" key="1">
    <citation type="submission" date="2020-06" db="EMBL/GenBank/DDBJ databases">
        <authorList>
            <consortium name="Plant Systems Biology data submission"/>
        </authorList>
    </citation>
    <scope>NUCLEOTIDE SEQUENCE</scope>
    <source>
        <strain evidence="2">D6</strain>
    </source>
</reference>
<keyword evidence="3" id="KW-1185">Reference proteome</keyword>
<feature type="compositionally biased region" description="Low complexity" evidence="1">
    <location>
        <begin position="63"/>
        <end position="74"/>
    </location>
</feature>
<dbReference type="EMBL" id="CAICTM010000279">
    <property type="protein sequence ID" value="CAB9506827.1"/>
    <property type="molecule type" value="Genomic_DNA"/>
</dbReference>
<dbReference type="AlphaFoldDB" id="A0A9N8DQE9"/>
<evidence type="ECO:0000313" key="3">
    <source>
        <dbReference type="Proteomes" id="UP001153069"/>
    </source>
</evidence>
<feature type="compositionally biased region" description="Basic and acidic residues" evidence="1">
    <location>
        <begin position="105"/>
        <end position="115"/>
    </location>
</feature>
<dbReference type="Proteomes" id="UP001153069">
    <property type="component" value="Unassembled WGS sequence"/>
</dbReference>